<dbReference type="HAMAP" id="MF_00418">
    <property type="entry name" value="DapA"/>
    <property type="match status" value="1"/>
</dbReference>
<dbReference type="GO" id="GO:0008840">
    <property type="term" value="F:4-hydroxy-tetrahydrodipicolinate synthase activity"/>
    <property type="evidence" value="ECO:0007669"/>
    <property type="project" value="UniProtKB-UniRule"/>
</dbReference>
<name>A0A220U8R7_9BACI</name>
<comment type="pathway">
    <text evidence="2 12">Amino-acid biosynthesis; L-lysine biosynthesis via DAP pathway; (S)-tetrahydrodipicolinate from L-aspartate: step 3/4.</text>
</comment>
<keyword evidence="16" id="KW-1133">Transmembrane helix</keyword>
<dbReference type="SMART" id="SM01130">
    <property type="entry name" value="DHDPS"/>
    <property type="match status" value="1"/>
</dbReference>
<dbReference type="CDD" id="cd00950">
    <property type="entry name" value="DHDPS"/>
    <property type="match status" value="1"/>
</dbReference>
<dbReference type="PRINTS" id="PR00146">
    <property type="entry name" value="DHPICSNTHASE"/>
</dbReference>
<dbReference type="InterPro" id="IPR013785">
    <property type="entry name" value="Aldolase_TIM"/>
</dbReference>
<dbReference type="EC" id="4.3.3.7" evidence="4 12"/>
<dbReference type="InterPro" id="IPR002220">
    <property type="entry name" value="DapA-like"/>
</dbReference>
<keyword evidence="10 12" id="KW-0704">Schiff base</keyword>
<evidence type="ECO:0000256" key="1">
    <source>
        <dbReference type="ARBA" id="ARBA00003294"/>
    </source>
</evidence>
<keyword evidence="7 12" id="KW-0220">Diaminopimelate biosynthesis</keyword>
<comment type="catalytic activity">
    <reaction evidence="11 12">
        <text>L-aspartate 4-semialdehyde + pyruvate = (2S,4S)-4-hydroxy-2,3,4,5-tetrahydrodipicolinate + H2O + H(+)</text>
        <dbReference type="Rhea" id="RHEA:34171"/>
        <dbReference type="ChEBI" id="CHEBI:15361"/>
        <dbReference type="ChEBI" id="CHEBI:15377"/>
        <dbReference type="ChEBI" id="CHEBI:15378"/>
        <dbReference type="ChEBI" id="CHEBI:67139"/>
        <dbReference type="ChEBI" id="CHEBI:537519"/>
        <dbReference type="EC" id="4.3.3.7"/>
    </reaction>
</comment>
<keyword evidence="18" id="KW-1185">Reference proteome</keyword>
<comment type="similarity">
    <text evidence="3 12 13">Belongs to the DapA family.</text>
</comment>
<evidence type="ECO:0000256" key="14">
    <source>
        <dbReference type="PIRSR" id="PIRSR001365-1"/>
    </source>
</evidence>
<keyword evidence="9 12" id="KW-0456">Lyase</keyword>
<keyword evidence="6 12" id="KW-0028">Amino-acid biosynthesis</keyword>
<keyword evidence="16" id="KW-0812">Transmembrane</keyword>
<feature type="binding site" evidence="12 15">
    <location>
        <position position="205"/>
    </location>
    <ligand>
        <name>pyruvate</name>
        <dbReference type="ChEBI" id="CHEBI:15361"/>
    </ligand>
</feature>
<dbReference type="PROSITE" id="PS00665">
    <property type="entry name" value="DHDPS_1"/>
    <property type="match status" value="1"/>
</dbReference>
<comment type="subcellular location">
    <subcellularLocation>
        <location evidence="12">Cytoplasm</location>
    </subcellularLocation>
</comment>
<sequence>MMDFGSVLTAMVTPFNQKGEIDFNKTTILVDYLIENGTEGLVIAGTTGESPTLSASEKLELFKHVVDVANKRVPVIAGTGSNDTASSIVLTKQAQACGVDAIMLVSPYYNKPSQQGLYKHFEQIAGETSLPIMLYNIPGRSVVNMEADTIIRLSQIDNIVSVKEASGDLDQVATIIENTSSTFSVYSGDDGLTLPMLSIGAIGIVSVASHIIGNEMNRMVKEFKEGNVSNAANIHRRFLPVMKGLFNYPSPTPVKYALQRKGLECGGVRLPLVALSKDEQKVIDDVIKRDLYFKKA</sequence>
<dbReference type="GO" id="GO:0019877">
    <property type="term" value="P:diaminopimelate biosynthetic process"/>
    <property type="evidence" value="ECO:0007669"/>
    <property type="project" value="UniProtKB-UniRule"/>
</dbReference>
<gene>
    <name evidence="12" type="primary">dapA</name>
    <name evidence="17" type="ORF">CFK37_15585</name>
</gene>
<feature type="active site" description="Schiff-base intermediate with substrate" evidence="12 14">
    <location>
        <position position="163"/>
    </location>
</feature>
<keyword evidence="16" id="KW-0472">Membrane</keyword>
<evidence type="ECO:0000256" key="16">
    <source>
        <dbReference type="SAM" id="Phobius"/>
    </source>
</evidence>
<comment type="caution">
    <text evidence="12">Was originally thought to be a dihydrodipicolinate synthase (DHDPS), catalyzing the condensation of (S)-aspartate-beta-semialdehyde [(S)-ASA] and pyruvate to dihydrodipicolinate (DHDP). However, it was shown in E.coli that the product of the enzymatic reaction is not dihydrodipicolinate but in fact (4S)-4-hydroxy-2,3,4,5-tetrahydro-(2S)-dipicolinic acid (HTPA), and that the consecutive dehydration reaction leading to DHDP is not spontaneous but catalyzed by DapB.</text>
</comment>
<evidence type="ECO:0000313" key="17">
    <source>
        <dbReference type="EMBL" id="ASK64435.1"/>
    </source>
</evidence>
<proteinExistence type="inferred from homology"/>
<dbReference type="PIRSF" id="PIRSF001365">
    <property type="entry name" value="DHDPS"/>
    <property type="match status" value="1"/>
</dbReference>
<evidence type="ECO:0000256" key="9">
    <source>
        <dbReference type="ARBA" id="ARBA00023239"/>
    </source>
</evidence>
<dbReference type="InterPro" id="IPR020624">
    <property type="entry name" value="Schiff_base-form_aldolases_CS"/>
</dbReference>
<dbReference type="PROSITE" id="PS00666">
    <property type="entry name" value="DHDPS_2"/>
    <property type="match status" value="1"/>
</dbReference>
<reference evidence="17 18" key="1">
    <citation type="submission" date="2017-07" db="EMBL/GenBank/DDBJ databases">
        <title>Virgibacillus sp. LM2416.</title>
        <authorList>
            <person name="Tak E.J."/>
            <person name="Bae J.-W."/>
        </authorList>
    </citation>
    <scope>NUCLEOTIDE SEQUENCE [LARGE SCALE GENOMIC DNA]</scope>
    <source>
        <strain evidence="17 18">LM2416</strain>
    </source>
</reference>
<keyword evidence="8 12" id="KW-0457">Lysine biosynthesis</keyword>
<dbReference type="SUPFAM" id="SSF51569">
    <property type="entry name" value="Aldolase"/>
    <property type="match status" value="1"/>
</dbReference>
<dbReference type="InterPro" id="IPR005263">
    <property type="entry name" value="DapA"/>
</dbReference>
<dbReference type="InterPro" id="IPR020625">
    <property type="entry name" value="Schiff_base-form_aldolases_AS"/>
</dbReference>
<dbReference type="UniPathway" id="UPA00034">
    <property type="reaction ID" value="UER00017"/>
</dbReference>
<protein>
    <recommendedName>
        <fullName evidence="4 12">4-hydroxy-tetrahydrodipicolinate synthase</fullName>
        <shortName evidence="12">HTPA synthase</shortName>
        <ecNumber evidence="4 12">4.3.3.7</ecNumber>
    </recommendedName>
</protein>
<dbReference type="KEGG" id="vil:CFK37_15585"/>
<evidence type="ECO:0000256" key="10">
    <source>
        <dbReference type="ARBA" id="ARBA00023270"/>
    </source>
</evidence>
<accession>A0A220U8R7</accession>
<feature type="binding site" evidence="12 15">
    <location>
        <position position="47"/>
    </location>
    <ligand>
        <name>pyruvate</name>
        <dbReference type="ChEBI" id="CHEBI:15361"/>
    </ligand>
</feature>
<evidence type="ECO:0000256" key="5">
    <source>
        <dbReference type="ARBA" id="ARBA00022490"/>
    </source>
</evidence>
<feature type="site" description="Part of a proton relay during catalysis" evidence="12">
    <location>
        <position position="109"/>
    </location>
</feature>
<evidence type="ECO:0000256" key="6">
    <source>
        <dbReference type="ARBA" id="ARBA00022605"/>
    </source>
</evidence>
<evidence type="ECO:0000256" key="13">
    <source>
        <dbReference type="PIRNR" id="PIRNR001365"/>
    </source>
</evidence>
<dbReference type="PANTHER" id="PTHR12128:SF66">
    <property type="entry name" value="4-HYDROXY-2-OXOGLUTARATE ALDOLASE, MITOCHONDRIAL"/>
    <property type="match status" value="1"/>
</dbReference>
<comment type="function">
    <text evidence="1 12">Catalyzes the condensation of (S)-aspartate-beta-semialdehyde [(S)-ASA] and pyruvate to 4-hydroxy-tetrahydrodipicolinate (HTPA).</text>
</comment>
<dbReference type="Pfam" id="PF00701">
    <property type="entry name" value="DHDPS"/>
    <property type="match status" value="1"/>
</dbReference>
<dbReference type="NCBIfam" id="TIGR00674">
    <property type="entry name" value="dapA"/>
    <property type="match status" value="1"/>
</dbReference>
<evidence type="ECO:0000256" key="11">
    <source>
        <dbReference type="ARBA" id="ARBA00047836"/>
    </source>
</evidence>
<evidence type="ECO:0000256" key="4">
    <source>
        <dbReference type="ARBA" id="ARBA00012086"/>
    </source>
</evidence>
<dbReference type="GO" id="GO:0009089">
    <property type="term" value="P:lysine biosynthetic process via diaminopimelate"/>
    <property type="evidence" value="ECO:0007669"/>
    <property type="project" value="UniProtKB-UniRule"/>
</dbReference>
<dbReference type="GO" id="GO:0005829">
    <property type="term" value="C:cytosol"/>
    <property type="evidence" value="ECO:0007669"/>
    <property type="project" value="TreeGrafter"/>
</dbReference>
<evidence type="ECO:0000256" key="7">
    <source>
        <dbReference type="ARBA" id="ARBA00022915"/>
    </source>
</evidence>
<evidence type="ECO:0000313" key="18">
    <source>
        <dbReference type="Proteomes" id="UP000198312"/>
    </source>
</evidence>
<dbReference type="OrthoDB" id="9782828at2"/>
<dbReference type="EMBL" id="CP022315">
    <property type="protein sequence ID" value="ASK64435.1"/>
    <property type="molecule type" value="Genomic_DNA"/>
</dbReference>
<comment type="subunit">
    <text evidence="12">Homotetramer; dimer of dimers.</text>
</comment>
<dbReference type="PANTHER" id="PTHR12128">
    <property type="entry name" value="DIHYDRODIPICOLINATE SYNTHASE"/>
    <property type="match status" value="1"/>
</dbReference>
<keyword evidence="5 12" id="KW-0963">Cytoplasm</keyword>
<evidence type="ECO:0000256" key="15">
    <source>
        <dbReference type="PIRSR" id="PIRSR001365-2"/>
    </source>
</evidence>
<feature type="site" description="Part of a proton relay during catalysis" evidence="12">
    <location>
        <position position="46"/>
    </location>
</feature>
<feature type="transmembrane region" description="Helical" evidence="16">
    <location>
        <begin position="192"/>
        <end position="212"/>
    </location>
</feature>
<dbReference type="AlphaFoldDB" id="A0A220U8R7"/>
<dbReference type="Proteomes" id="UP000198312">
    <property type="component" value="Chromosome"/>
</dbReference>
<dbReference type="Gene3D" id="3.20.20.70">
    <property type="entry name" value="Aldolase class I"/>
    <property type="match status" value="1"/>
</dbReference>
<evidence type="ECO:0000256" key="3">
    <source>
        <dbReference type="ARBA" id="ARBA00007592"/>
    </source>
</evidence>
<feature type="active site" description="Proton donor/acceptor" evidence="12 14">
    <location>
        <position position="135"/>
    </location>
</feature>
<evidence type="ECO:0000256" key="2">
    <source>
        <dbReference type="ARBA" id="ARBA00005120"/>
    </source>
</evidence>
<evidence type="ECO:0000256" key="8">
    <source>
        <dbReference type="ARBA" id="ARBA00023154"/>
    </source>
</evidence>
<organism evidence="17 18">
    <name type="scientific">Virgibacillus phasianinus</name>
    <dbReference type="NCBI Taxonomy" id="2017483"/>
    <lineage>
        <taxon>Bacteria</taxon>
        <taxon>Bacillati</taxon>
        <taxon>Bacillota</taxon>
        <taxon>Bacilli</taxon>
        <taxon>Bacillales</taxon>
        <taxon>Bacillaceae</taxon>
        <taxon>Virgibacillus</taxon>
    </lineage>
</organism>
<evidence type="ECO:0000256" key="12">
    <source>
        <dbReference type="HAMAP-Rule" id="MF_00418"/>
    </source>
</evidence>